<sequence length="71" mass="8670">MDCFDDIICLIHAQDRIYFSRTCSPYYTDSFCSSKYHFFVEIYLHSTKNLVDYEDRQYRNKVVENCLFMRA</sequence>
<accession>A0A915A9Q3</accession>
<keyword evidence="1" id="KW-1185">Reference proteome</keyword>
<reference evidence="2" key="1">
    <citation type="submission" date="2022-11" db="UniProtKB">
        <authorList>
            <consortium name="WormBaseParasite"/>
        </authorList>
    </citation>
    <scope>IDENTIFICATION</scope>
</reference>
<dbReference type="Proteomes" id="UP000887569">
    <property type="component" value="Unplaced"/>
</dbReference>
<organism evidence="1 2">
    <name type="scientific">Parascaris univalens</name>
    <name type="common">Nematode worm</name>
    <dbReference type="NCBI Taxonomy" id="6257"/>
    <lineage>
        <taxon>Eukaryota</taxon>
        <taxon>Metazoa</taxon>
        <taxon>Ecdysozoa</taxon>
        <taxon>Nematoda</taxon>
        <taxon>Chromadorea</taxon>
        <taxon>Rhabditida</taxon>
        <taxon>Spirurina</taxon>
        <taxon>Ascaridomorpha</taxon>
        <taxon>Ascaridoidea</taxon>
        <taxon>Ascarididae</taxon>
        <taxon>Parascaris</taxon>
    </lineage>
</organism>
<name>A0A915A9Q3_PARUN</name>
<dbReference type="AlphaFoldDB" id="A0A915A9Q3"/>
<proteinExistence type="predicted"/>
<protein>
    <submittedName>
        <fullName evidence="2">Ovule protein</fullName>
    </submittedName>
</protein>
<evidence type="ECO:0000313" key="2">
    <source>
        <dbReference type="WBParaSite" id="PgR003_g203_t06"/>
    </source>
</evidence>
<dbReference type="WBParaSite" id="PgR003_g203_t06">
    <property type="protein sequence ID" value="PgR003_g203_t06"/>
    <property type="gene ID" value="PgR003_g203"/>
</dbReference>
<evidence type="ECO:0000313" key="1">
    <source>
        <dbReference type="Proteomes" id="UP000887569"/>
    </source>
</evidence>